<gene>
    <name evidence="1" type="ORF">IJGMMPBP_00083</name>
    <name evidence="2" type="ORF">NIDBEMMG_00056</name>
</gene>
<sequence>MSSIFTNDGTAVCDDVTIKCCEKVLALLCILNSS</sequence>
<proteinExistence type="predicted"/>
<accession>A0A7U1BJD4</accession>
<organismHost>
    <name type="scientific">Siniperca chuatsi</name>
    <name type="common">Mandarin fish</name>
    <dbReference type="NCBI Taxonomy" id="119488"/>
</organismHost>
<protein>
    <submittedName>
        <fullName evidence="1">Uncharacterized protein</fullName>
    </submittedName>
</protein>
<dbReference type="Proteomes" id="UP000596309">
    <property type="component" value="Segment"/>
</dbReference>
<reference evidence="3 4" key="1">
    <citation type="submission" date="2020-03" db="EMBL/GenBank/DDBJ databases">
        <authorList>
            <person name="Kayansamruaj P."/>
        </authorList>
    </citation>
    <scope>NUCLEOTIDE SEQUENCE [LARGE SCALE GENOMIC DNA]</scope>
    <source>
        <strain evidence="1">KU1</strain>
        <strain evidence="2">KU2</strain>
    </source>
</reference>
<evidence type="ECO:0000313" key="3">
    <source>
        <dbReference type="Proteomes" id="UP000596309"/>
    </source>
</evidence>
<evidence type="ECO:0000313" key="2">
    <source>
        <dbReference type="EMBL" id="QQZ00631.1"/>
    </source>
</evidence>
<organismHost>
    <name type="scientific">Synchiropus splendidus</name>
    <name type="common">Mandarinfish</name>
    <name type="synonym">Callionymus splendidus</name>
    <dbReference type="NCBI Taxonomy" id="270530"/>
</organismHost>
<dbReference type="EMBL" id="MT128666">
    <property type="protein sequence ID" value="QQZ00536.1"/>
    <property type="molecule type" value="Genomic_DNA"/>
</dbReference>
<evidence type="ECO:0000313" key="4">
    <source>
        <dbReference type="Proteomes" id="UP000596428"/>
    </source>
</evidence>
<dbReference type="EMBL" id="MT128667">
    <property type="protein sequence ID" value="QQZ00631.1"/>
    <property type="molecule type" value="Genomic_DNA"/>
</dbReference>
<dbReference type="Proteomes" id="UP000596428">
    <property type="component" value="Segment"/>
</dbReference>
<evidence type="ECO:0000313" key="1">
    <source>
        <dbReference type="EMBL" id="QQZ00536.1"/>
    </source>
</evidence>
<name>A0A7U1BJD4_ISKNV</name>
<organism evidence="1 3">
    <name type="scientific">Infectious spleen and kidney necrosis virus</name>
    <name type="common">ISKNV</name>
    <dbReference type="NCBI Taxonomy" id="180170"/>
    <lineage>
        <taxon>Viruses</taxon>
        <taxon>Varidnaviria</taxon>
        <taxon>Bamfordvirae</taxon>
        <taxon>Nucleocytoviricota</taxon>
        <taxon>Megaviricetes</taxon>
        <taxon>Pimascovirales</taxon>
        <taxon>Pimascovirales incertae sedis</taxon>
        <taxon>Iridoviridae</taxon>
        <taxon>Alphairidovirinae</taxon>
        <taxon>Megalocytivirus</taxon>
        <taxon>Megalocytivirus pagrus1</taxon>
    </lineage>
</organism>